<feature type="signal peptide" evidence="2">
    <location>
        <begin position="1"/>
        <end position="29"/>
    </location>
</feature>
<dbReference type="AlphaFoldDB" id="A0A6S6TX17"/>
<feature type="chain" id="PRO_5027655961" evidence="2">
    <location>
        <begin position="30"/>
        <end position="897"/>
    </location>
</feature>
<feature type="compositionally biased region" description="Polar residues" evidence="1">
    <location>
        <begin position="294"/>
        <end position="303"/>
    </location>
</feature>
<organism evidence="3">
    <name type="scientific">uncultured Sulfurovum sp</name>
    <dbReference type="NCBI Taxonomy" id="269237"/>
    <lineage>
        <taxon>Bacteria</taxon>
        <taxon>Pseudomonadati</taxon>
        <taxon>Campylobacterota</taxon>
        <taxon>Epsilonproteobacteria</taxon>
        <taxon>Campylobacterales</taxon>
        <taxon>Sulfurovaceae</taxon>
        <taxon>Sulfurovum</taxon>
        <taxon>environmental samples</taxon>
    </lineage>
</organism>
<gene>
    <name evidence="3" type="ORF">HELGO_WM686</name>
</gene>
<name>A0A6S6TX17_9BACT</name>
<feature type="region of interest" description="Disordered" evidence="1">
    <location>
        <begin position="292"/>
        <end position="318"/>
    </location>
</feature>
<dbReference type="EMBL" id="CACVAS010000107">
    <property type="protein sequence ID" value="CAA6820698.1"/>
    <property type="molecule type" value="Genomic_DNA"/>
</dbReference>
<evidence type="ECO:0000256" key="2">
    <source>
        <dbReference type="SAM" id="SignalP"/>
    </source>
</evidence>
<accession>A0A6S6TX17</accession>
<sequence>MLRDIKIQNIGLFKKGLFAFALFISQVNAGFNFGDCSGSGTFEQQIVHYAGDYENTTTVGHIPQGIEGLRIELISDKDVDIRLYGTNDDKIVHWPYGIHNQKDLATKPYQDINITYSGYNGFNGEKGHEYIEIGEPTNTTMTMKAFGYHAGYATVNYSWTGKVGCTSSNEGNGTFQQEILHQATNLVGTIPPNIQNLEINLTSDKDLDIQLYAKDGTAIVSWQPTGLLSGPTEQNILYHDMNITWSGYNGTGVQTGHEYIKITGNTTEMLVMKVYGYEAGFADVTYKWGDTNDTDNQGPQKPTLNFVPPAQTQNSTESIELSGEAGTKVFVNAVYIDTINASGILTLTLDTSGEDGIKTFTILLEDDAGHQSEPLILAINKQSDPKYALSYKGLTFYYQDLVTENYGLTQLNNNTFNALSDLQKEQIANKLLTTLFYAYPYTELKEKIAAGNFVASVRDGLLVDTTDTAWLETHIVDDDIYQQSSWNEQEAVNILTRFYAMPSLDHYFLRNWMAYILTQTIMFSPAYELESTHTPNIATVYNRLVVMLGEESGMRYMSYVHMMSEDNWRRFRSPEDNGREMLEIFALDMNDSHVPIAGKALQNWKLDTDGNTLVVGLNQNTDPLSLFGTTIYNGDDFYRELVKSDLFTYGVTQRLVSFFFPQTSMTKQSEITASIVASNPETWQDILLQIVFSEEYLLHTTRSKSAEELFFSSARKTYFKHRRGTFHEFKDRLEDMHQASMKYKLGKIKRVPLDTLSFANYHKYIRERIFLRQSDPSKETDYNSWSRHGWGEAFVSNEHFDFDENDEEASLVSLIHYIFHSILSRPANSDELTLFKNHMLYEDNGENILRYNFDIVRTYSDAEQQLSQREKFKRNVTIIVLDYISRLTETYTLNEVQ</sequence>
<evidence type="ECO:0000256" key="1">
    <source>
        <dbReference type="SAM" id="MobiDB-lite"/>
    </source>
</evidence>
<reference evidence="3" key="1">
    <citation type="submission" date="2020-01" db="EMBL/GenBank/DDBJ databases">
        <authorList>
            <person name="Meier V. D."/>
            <person name="Meier V D."/>
        </authorList>
    </citation>
    <scope>NUCLEOTIDE SEQUENCE</scope>
    <source>
        <strain evidence="3">HLG_WM_MAG_01</strain>
    </source>
</reference>
<evidence type="ECO:0000313" key="3">
    <source>
        <dbReference type="EMBL" id="CAA6820698.1"/>
    </source>
</evidence>
<keyword evidence="2" id="KW-0732">Signal</keyword>
<protein>
    <submittedName>
        <fullName evidence="3">Uncharacterized protein</fullName>
    </submittedName>
</protein>
<proteinExistence type="predicted"/>